<reference evidence="8 9" key="1">
    <citation type="submission" date="2017-11" db="EMBL/GenBank/DDBJ databases">
        <authorList>
            <person name="Kracher B."/>
        </authorList>
    </citation>
    <scope>NUCLEOTIDE SEQUENCE [LARGE SCALE GENOMIC DNA]</scope>
    <source>
        <strain evidence="8 9">RACE1</strain>
    </source>
</reference>
<evidence type="ECO:0000256" key="6">
    <source>
        <dbReference type="SAM" id="Phobius"/>
    </source>
</evidence>
<evidence type="ECO:0000259" key="7">
    <source>
        <dbReference type="Pfam" id="PF20684"/>
    </source>
</evidence>
<evidence type="ECO:0000256" key="3">
    <source>
        <dbReference type="ARBA" id="ARBA00022989"/>
    </source>
</evidence>
<keyword evidence="4 6" id="KW-0472">Membrane</keyword>
<comment type="subcellular location">
    <subcellularLocation>
        <location evidence="1">Membrane</location>
        <topology evidence="1">Multi-pass membrane protein</topology>
    </subcellularLocation>
</comment>
<dbReference type="PANTHER" id="PTHR33048:SF129">
    <property type="entry name" value="INTEGRAL MEMBRANE PROTEIN-RELATED"/>
    <property type="match status" value="1"/>
</dbReference>
<accession>A0A383UM10</accession>
<dbReference type="Proteomes" id="UP000275772">
    <property type="component" value="Unassembled WGS sequence"/>
</dbReference>
<evidence type="ECO:0000256" key="1">
    <source>
        <dbReference type="ARBA" id="ARBA00004141"/>
    </source>
</evidence>
<dbReference type="Pfam" id="PF20684">
    <property type="entry name" value="Fung_rhodopsin"/>
    <property type="match status" value="1"/>
</dbReference>
<evidence type="ECO:0000313" key="8">
    <source>
        <dbReference type="EMBL" id="SZF00907.1"/>
    </source>
</evidence>
<feature type="transmembrane region" description="Helical" evidence="6">
    <location>
        <begin position="248"/>
        <end position="274"/>
    </location>
</feature>
<dbReference type="AlphaFoldDB" id="A0A383UM10"/>
<dbReference type="PANTHER" id="PTHR33048">
    <property type="entry name" value="PTH11-LIKE INTEGRAL MEMBRANE PROTEIN (AFU_ORTHOLOGUE AFUA_5G11245)"/>
    <property type="match status" value="1"/>
</dbReference>
<feature type="transmembrane region" description="Helical" evidence="6">
    <location>
        <begin position="213"/>
        <end position="233"/>
    </location>
</feature>
<name>A0A383UM10_BLUHO</name>
<feature type="transmembrane region" description="Helical" evidence="6">
    <location>
        <begin position="60"/>
        <end position="80"/>
    </location>
</feature>
<evidence type="ECO:0000256" key="2">
    <source>
        <dbReference type="ARBA" id="ARBA00022692"/>
    </source>
</evidence>
<feature type="transmembrane region" description="Helical" evidence="6">
    <location>
        <begin position="109"/>
        <end position="131"/>
    </location>
</feature>
<comment type="similarity">
    <text evidence="5">Belongs to the SAT4 family.</text>
</comment>
<organism evidence="8 9">
    <name type="scientific">Blumeria hordei</name>
    <name type="common">Barley powdery mildew</name>
    <name type="synonym">Blumeria graminis f. sp. hordei</name>
    <dbReference type="NCBI Taxonomy" id="2867405"/>
    <lineage>
        <taxon>Eukaryota</taxon>
        <taxon>Fungi</taxon>
        <taxon>Dikarya</taxon>
        <taxon>Ascomycota</taxon>
        <taxon>Pezizomycotina</taxon>
        <taxon>Leotiomycetes</taxon>
        <taxon>Erysiphales</taxon>
        <taxon>Erysiphaceae</taxon>
        <taxon>Blumeria</taxon>
    </lineage>
</organism>
<dbReference type="GO" id="GO:0016020">
    <property type="term" value="C:membrane"/>
    <property type="evidence" value="ECO:0007669"/>
    <property type="project" value="UniProtKB-SubCell"/>
</dbReference>
<feature type="domain" description="Rhodopsin" evidence="7">
    <location>
        <begin position="44"/>
        <end position="274"/>
    </location>
</feature>
<evidence type="ECO:0000313" key="9">
    <source>
        <dbReference type="Proteomes" id="UP000275772"/>
    </source>
</evidence>
<dbReference type="EMBL" id="UNSH01000029">
    <property type="protein sequence ID" value="SZF00907.1"/>
    <property type="molecule type" value="Genomic_DNA"/>
</dbReference>
<feature type="transmembrane region" description="Helical" evidence="6">
    <location>
        <begin position="183"/>
        <end position="206"/>
    </location>
</feature>
<sequence>MQLPTTSTLMTWPAINHVNPETRGPGFSIINCALLPTTLFALGLRIFARIRINRCWRIDDTLIISSLIPTMTLSILGLVWDAQTGWKHVWDYFATDLISGLRLSLISQILHMTAVILIKVSILMLIRRLLLESQVLVRKVIDIFAIAGATVGLLLMFLTLLQCNKISDYWSLSPGPQQCISEWKLLLTAGIASLATSPLLFTLFLLPHCRTITAVLFLTSLIVMIAGSARTYYQLNAVHSPDRIWDLYHVWIAGTIEIYTGMIITATIPIRYLISPIPDDLSSPGSNDSKKYNTHKSSYYNKEKQLKNPIHSFRFSFTEAVTRRSEVPPLVINNDFSLYLQGHVEGSHKLSPIAEESSKCSKLGLSLRHWSYRSSISSFNVVPHTSSLKHPLPVTFYNDQTSDVTVSPRTPPDSIAKTDDMLQVPSRDALARCAPTLQNKHYQETRAHRAAPVKGIDRSPLGNDAYKLSTFEFENSLERNQSVASSSSWITWNSSRGLP</sequence>
<evidence type="ECO:0000256" key="4">
    <source>
        <dbReference type="ARBA" id="ARBA00023136"/>
    </source>
</evidence>
<keyword evidence="2 6" id="KW-0812">Transmembrane</keyword>
<feature type="transmembrane region" description="Helical" evidence="6">
    <location>
        <begin position="27"/>
        <end position="48"/>
    </location>
</feature>
<dbReference type="VEuPathDB" id="FungiDB:BLGHR1_11657"/>
<evidence type="ECO:0000256" key="5">
    <source>
        <dbReference type="ARBA" id="ARBA00038359"/>
    </source>
</evidence>
<proteinExistence type="inferred from homology"/>
<protein>
    <recommendedName>
        <fullName evidence="7">Rhodopsin domain-containing protein</fullName>
    </recommendedName>
</protein>
<feature type="transmembrane region" description="Helical" evidence="6">
    <location>
        <begin position="143"/>
        <end position="163"/>
    </location>
</feature>
<dbReference type="InterPro" id="IPR052337">
    <property type="entry name" value="SAT4-like"/>
</dbReference>
<dbReference type="InterPro" id="IPR049326">
    <property type="entry name" value="Rhodopsin_dom_fungi"/>
</dbReference>
<gene>
    <name evidence="8" type="ORF">BLGHR1_11657</name>
</gene>
<keyword evidence="3 6" id="KW-1133">Transmembrane helix</keyword>